<dbReference type="STRING" id="3880.G7LAU0"/>
<dbReference type="PANTHER" id="PTHR38366:SF1">
    <property type="entry name" value="PROTEIN TILLER ANGLE CONTROL 1"/>
    <property type="match status" value="1"/>
</dbReference>
<name>G7LAU0_MEDTR</name>
<accession>G7LAU0</accession>
<comment type="similarity">
    <text evidence="2">Belongs to the TAC family.</text>
</comment>
<evidence type="ECO:0000313" key="5">
    <source>
        <dbReference type="EnsemblPlants" id="AET01999"/>
    </source>
</evidence>
<dbReference type="KEGG" id="mtr:11446172"/>
<accession>A0A0C3XYA7</accession>
<dbReference type="InterPro" id="IPR044989">
    <property type="entry name" value="TAC1"/>
</dbReference>
<evidence type="ECO:0000256" key="2">
    <source>
        <dbReference type="ARBA" id="ARBA00025796"/>
    </source>
</evidence>
<dbReference type="PaxDb" id="3880-AET01999"/>
<dbReference type="AlphaFoldDB" id="G7LAU0"/>
<reference evidence="4 6" key="2">
    <citation type="journal article" date="2014" name="BMC Genomics">
        <title>An improved genome release (version Mt4.0) for the model legume Medicago truncatula.</title>
        <authorList>
            <person name="Tang H."/>
            <person name="Krishnakumar V."/>
            <person name="Bidwell S."/>
            <person name="Rosen B."/>
            <person name="Chan A."/>
            <person name="Zhou S."/>
            <person name="Gentzbittel L."/>
            <person name="Childs K.L."/>
            <person name="Yandell M."/>
            <person name="Gundlach H."/>
            <person name="Mayer K.F."/>
            <person name="Schwartz D.C."/>
            <person name="Town C.D."/>
        </authorList>
    </citation>
    <scope>GENOME REANNOTATION</scope>
    <source>
        <strain evidence="5 6">cv. Jemalong A17</strain>
    </source>
</reference>
<evidence type="ECO:0000313" key="4">
    <source>
        <dbReference type="EMBL" id="AET01999.2"/>
    </source>
</evidence>
<dbReference type="GO" id="GO:0001763">
    <property type="term" value="P:morphogenesis of a branching structure"/>
    <property type="evidence" value="ECO:0007669"/>
    <property type="project" value="InterPro"/>
</dbReference>
<evidence type="ECO:0000256" key="3">
    <source>
        <dbReference type="ARBA" id="ARBA00026138"/>
    </source>
</evidence>
<dbReference type="Proteomes" id="UP000002051">
    <property type="component" value="Chromosome 8"/>
</dbReference>
<reference evidence="5" key="3">
    <citation type="submission" date="2015-04" db="UniProtKB">
        <authorList>
            <consortium name="EnsemblPlants"/>
        </authorList>
    </citation>
    <scope>IDENTIFICATION</scope>
    <source>
        <strain evidence="5">cv. Jemalong A17</strain>
    </source>
</reference>
<dbReference type="EnsemblPlants" id="AET01999">
    <property type="protein sequence ID" value="AET01999"/>
    <property type="gene ID" value="MTR_8g027100"/>
</dbReference>
<keyword evidence="1" id="KW-0341">Growth regulation</keyword>
<dbReference type="eggNOG" id="ENOG502RZEG">
    <property type="taxonomic scope" value="Eukaryota"/>
</dbReference>
<evidence type="ECO:0000256" key="1">
    <source>
        <dbReference type="ARBA" id="ARBA00022604"/>
    </source>
</evidence>
<dbReference type="HOGENOM" id="CLU_070705_0_0_1"/>
<dbReference type="PANTHER" id="PTHR38366">
    <property type="entry name" value="NAD-DEPENDENT PROTEIN DEACETYLASE HST1-LIKE PROTEIN"/>
    <property type="match status" value="1"/>
</dbReference>
<evidence type="ECO:0000313" key="6">
    <source>
        <dbReference type="Proteomes" id="UP000002051"/>
    </source>
</evidence>
<gene>
    <name evidence="5" type="primary">11446172</name>
    <name evidence="4" type="ordered locus">MTR_8g027100</name>
</gene>
<organism evidence="4 6">
    <name type="scientific">Medicago truncatula</name>
    <name type="common">Barrel medic</name>
    <name type="synonym">Medicago tribuloides</name>
    <dbReference type="NCBI Taxonomy" id="3880"/>
    <lineage>
        <taxon>Eukaryota</taxon>
        <taxon>Viridiplantae</taxon>
        <taxon>Streptophyta</taxon>
        <taxon>Embryophyta</taxon>
        <taxon>Tracheophyta</taxon>
        <taxon>Spermatophyta</taxon>
        <taxon>Magnoliopsida</taxon>
        <taxon>eudicotyledons</taxon>
        <taxon>Gunneridae</taxon>
        <taxon>Pentapetalae</taxon>
        <taxon>rosids</taxon>
        <taxon>fabids</taxon>
        <taxon>Fabales</taxon>
        <taxon>Fabaceae</taxon>
        <taxon>Papilionoideae</taxon>
        <taxon>50 kb inversion clade</taxon>
        <taxon>NPAAA clade</taxon>
        <taxon>Hologalegina</taxon>
        <taxon>IRL clade</taxon>
        <taxon>Trifolieae</taxon>
        <taxon>Medicago</taxon>
    </lineage>
</organism>
<protein>
    <recommendedName>
        <fullName evidence="3">Protein TILLER ANGLE CONTROL 1</fullName>
    </recommendedName>
</protein>
<sequence>MKIFNWVHKRFHPNNTLNDGFASNMKKNEPSINNTDNQALLKQVALTDMLGDWKDGILTIGTLGYDPLKSMNNHKEYFALEAEKQHDIVVDDDDVENFYDVEQEELNPLINNTFDENNFEVVICENHDVVDDDARKEEEMIIRNFKEIVEVPPMICHEIMEANDVEADQKKRITLADLFLADSDVKTKLDYSAAKVLVESSEKPKLKAKNGFSFAKKIIPLVKENARPMKDIKKLMKKMLKRKIHPDIDLKNHKAEENIINNHMNEGNGSRSFIAV</sequence>
<proteinExistence type="inferred from homology"/>
<keyword evidence="6" id="KW-1185">Reference proteome</keyword>
<dbReference type="OrthoDB" id="1922866at2759"/>
<reference evidence="4 6" key="1">
    <citation type="journal article" date="2011" name="Nature">
        <title>The Medicago genome provides insight into the evolution of rhizobial symbioses.</title>
        <authorList>
            <person name="Young N.D."/>
            <person name="Debelle F."/>
            <person name="Oldroyd G.E."/>
            <person name="Geurts R."/>
            <person name="Cannon S.B."/>
            <person name="Udvardi M.K."/>
            <person name="Benedito V.A."/>
            <person name="Mayer K.F."/>
            <person name="Gouzy J."/>
            <person name="Schoof H."/>
            <person name="Van de Peer Y."/>
            <person name="Proost S."/>
            <person name="Cook D.R."/>
            <person name="Meyers B.C."/>
            <person name="Spannagl M."/>
            <person name="Cheung F."/>
            <person name="De Mita S."/>
            <person name="Krishnakumar V."/>
            <person name="Gundlach H."/>
            <person name="Zhou S."/>
            <person name="Mudge J."/>
            <person name="Bharti A.K."/>
            <person name="Murray J.D."/>
            <person name="Naoumkina M.A."/>
            <person name="Rosen B."/>
            <person name="Silverstein K.A."/>
            <person name="Tang H."/>
            <person name="Rombauts S."/>
            <person name="Zhao P.X."/>
            <person name="Zhou P."/>
            <person name="Barbe V."/>
            <person name="Bardou P."/>
            <person name="Bechner M."/>
            <person name="Bellec A."/>
            <person name="Berger A."/>
            <person name="Berges H."/>
            <person name="Bidwell S."/>
            <person name="Bisseling T."/>
            <person name="Choisne N."/>
            <person name="Couloux A."/>
            <person name="Denny R."/>
            <person name="Deshpande S."/>
            <person name="Dai X."/>
            <person name="Doyle J.J."/>
            <person name="Dudez A.M."/>
            <person name="Farmer A.D."/>
            <person name="Fouteau S."/>
            <person name="Franken C."/>
            <person name="Gibelin C."/>
            <person name="Gish J."/>
            <person name="Goldstein S."/>
            <person name="Gonzalez A.J."/>
            <person name="Green P.J."/>
            <person name="Hallab A."/>
            <person name="Hartog M."/>
            <person name="Hua A."/>
            <person name="Humphray S.J."/>
            <person name="Jeong D.H."/>
            <person name="Jing Y."/>
            <person name="Jocker A."/>
            <person name="Kenton S.M."/>
            <person name="Kim D.J."/>
            <person name="Klee K."/>
            <person name="Lai H."/>
            <person name="Lang C."/>
            <person name="Lin S."/>
            <person name="Macmil S.L."/>
            <person name="Magdelenat G."/>
            <person name="Matthews L."/>
            <person name="McCorrison J."/>
            <person name="Monaghan E.L."/>
            <person name="Mun J.H."/>
            <person name="Najar F.Z."/>
            <person name="Nicholson C."/>
            <person name="Noirot C."/>
            <person name="O'Bleness M."/>
            <person name="Paule C.R."/>
            <person name="Poulain J."/>
            <person name="Prion F."/>
            <person name="Qin B."/>
            <person name="Qu C."/>
            <person name="Retzel E.F."/>
            <person name="Riddle C."/>
            <person name="Sallet E."/>
            <person name="Samain S."/>
            <person name="Samson N."/>
            <person name="Sanders I."/>
            <person name="Saurat O."/>
            <person name="Scarpelli C."/>
            <person name="Schiex T."/>
            <person name="Segurens B."/>
            <person name="Severin A.J."/>
            <person name="Sherrier D.J."/>
            <person name="Shi R."/>
            <person name="Sims S."/>
            <person name="Singer S.R."/>
            <person name="Sinharoy S."/>
            <person name="Sterck L."/>
            <person name="Viollet A."/>
            <person name="Wang B.B."/>
            <person name="Wang K."/>
            <person name="Wang M."/>
            <person name="Wang X."/>
            <person name="Warfsmann J."/>
            <person name="Weissenbach J."/>
            <person name="White D.D."/>
            <person name="White J.D."/>
            <person name="Wiley G.B."/>
            <person name="Wincker P."/>
            <person name="Xing Y."/>
            <person name="Yang L."/>
            <person name="Yao Z."/>
            <person name="Ying F."/>
            <person name="Zhai J."/>
            <person name="Zhou L."/>
            <person name="Zuber A."/>
            <person name="Denarie J."/>
            <person name="Dixon R.A."/>
            <person name="May G.D."/>
            <person name="Schwartz D.C."/>
            <person name="Rogers J."/>
            <person name="Quetier F."/>
            <person name="Town C.D."/>
            <person name="Roe B.A."/>
        </authorList>
    </citation>
    <scope>NUCLEOTIDE SEQUENCE [LARGE SCALE GENOMIC DNA]</scope>
    <source>
        <strain evidence="4">A17</strain>
        <strain evidence="5 6">cv. Jemalong A17</strain>
    </source>
</reference>
<dbReference type="EMBL" id="CM001224">
    <property type="protein sequence ID" value="AET01999.2"/>
    <property type="molecule type" value="Genomic_DNA"/>
</dbReference>